<accession>A0A392UBF9</accession>
<protein>
    <submittedName>
        <fullName evidence="1">Uncharacterized protein</fullName>
    </submittedName>
</protein>
<keyword evidence="2" id="KW-1185">Reference proteome</keyword>
<dbReference type="EMBL" id="LXQA010784238">
    <property type="protein sequence ID" value="MCI70853.1"/>
    <property type="molecule type" value="Genomic_DNA"/>
</dbReference>
<comment type="caution">
    <text evidence="1">The sequence shown here is derived from an EMBL/GenBank/DDBJ whole genome shotgun (WGS) entry which is preliminary data.</text>
</comment>
<evidence type="ECO:0000313" key="2">
    <source>
        <dbReference type="Proteomes" id="UP000265520"/>
    </source>
</evidence>
<sequence>MGVHQVHDSLLRHLIQDFLAQATTDQETILFAQ</sequence>
<organism evidence="1 2">
    <name type="scientific">Trifolium medium</name>
    <dbReference type="NCBI Taxonomy" id="97028"/>
    <lineage>
        <taxon>Eukaryota</taxon>
        <taxon>Viridiplantae</taxon>
        <taxon>Streptophyta</taxon>
        <taxon>Embryophyta</taxon>
        <taxon>Tracheophyta</taxon>
        <taxon>Spermatophyta</taxon>
        <taxon>Magnoliopsida</taxon>
        <taxon>eudicotyledons</taxon>
        <taxon>Gunneridae</taxon>
        <taxon>Pentapetalae</taxon>
        <taxon>rosids</taxon>
        <taxon>fabids</taxon>
        <taxon>Fabales</taxon>
        <taxon>Fabaceae</taxon>
        <taxon>Papilionoideae</taxon>
        <taxon>50 kb inversion clade</taxon>
        <taxon>NPAAA clade</taxon>
        <taxon>Hologalegina</taxon>
        <taxon>IRL clade</taxon>
        <taxon>Trifolieae</taxon>
        <taxon>Trifolium</taxon>
    </lineage>
</organism>
<feature type="non-terminal residue" evidence="1">
    <location>
        <position position="33"/>
    </location>
</feature>
<name>A0A392UBF9_9FABA</name>
<reference evidence="1 2" key="1">
    <citation type="journal article" date="2018" name="Front. Plant Sci.">
        <title>Red Clover (Trifolium pratense) and Zigzag Clover (T. medium) - A Picture of Genomic Similarities and Differences.</title>
        <authorList>
            <person name="Dluhosova J."/>
            <person name="Istvanek J."/>
            <person name="Nedelnik J."/>
            <person name="Repkova J."/>
        </authorList>
    </citation>
    <scope>NUCLEOTIDE SEQUENCE [LARGE SCALE GENOMIC DNA]</scope>
    <source>
        <strain evidence="2">cv. 10/8</strain>
        <tissue evidence="1">Leaf</tissue>
    </source>
</reference>
<dbReference type="Proteomes" id="UP000265520">
    <property type="component" value="Unassembled WGS sequence"/>
</dbReference>
<dbReference type="AlphaFoldDB" id="A0A392UBF9"/>
<evidence type="ECO:0000313" key="1">
    <source>
        <dbReference type="EMBL" id="MCI70853.1"/>
    </source>
</evidence>
<proteinExistence type="predicted"/>